<dbReference type="EC" id="2.7.13.3" evidence="2"/>
<keyword evidence="6 12" id="KW-0418">Kinase</keyword>
<evidence type="ECO:0000256" key="9">
    <source>
        <dbReference type="SAM" id="MobiDB-lite"/>
    </source>
</evidence>
<dbReference type="GO" id="GO:0046983">
    <property type="term" value="F:protein dimerization activity"/>
    <property type="evidence" value="ECO:0007669"/>
    <property type="project" value="InterPro"/>
</dbReference>
<keyword evidence="8" id="KW-0902">Two-component regulatory system</keyword>
<dbReference type="PANTHER" id="PTHR24421">
    <property type="entry name" value="NITRATE/NITRITE SENSOR PROTEIN NARX-RELATED"/>
    <property type="match status" value="1"/>
</dbReference>
<dbReference type="RefSeq" id="WP_152265624.1">
    <property type="nucleotide sequence ID" value="NZ_VOKX01000115.1"/>
</dbReference>
<keyword evidence="5" id="KW-0547">Nucleotide-binding</keyword>
<keyword evidence="10" id="KW-0812">Transmembrane</keyword>
<comment type="caution">
    <text evidence="12">The sequence shown here is derived from an EMBL/GenBank/DDBJ whole genome shotgun (WGS) entry which is preliminary data.</text>
</comment>
<dbReference type="Gene3D" id="3.30.565.10">
    <property type="entry name" value="Histidine kinase-like ATPase, C-terminal domain"/>
    <property type="match status" value="1"/>
</dbReference>
<evidence type="ECO:0000256" key="5">
    <source>
        <dbReference type="ARBA" id="ARBA00022741"/>
    </source>
</evidence>
<evidence type="ECO:0000256" key="3">
    <source>
        <dbReference type="ARBA" id="ARBA00022553"/>
    </source>
</evidence>
<organism evidence="12 13">
    <name type="scientific">Streptomyces mobaraensis</name>
    <name type="common">Streptoverticillium mobaraense</name>
    <dbReference type="NCBI Taxonomy" id="35621"/>
    <lineage>
        <taxon>Bacteria</taxon>
        <taxon>Bacillati</taxon>
        <taxon>Actinomycetota</taxon>
        <taxon>Actinomycetes</taxon>
        <taxon>Kitasatosporales</taxon>
        <taxon>Streptomycetaceae</taxon>
        <taxon>Streptomyces</taxon>
    </lineage>
</organism>
<evidence type="ECO:0000256" key="7">
    <source>
        <dbReference type="ARBA" id="ARBA00022840"/>
    </source>
</evidence>
<dbReference type="InterPro" id="IPR036890">
    <property type="entry name" value="HATPase_C_sf"/>
</dbReference>
<dbReference type="GO" id="GO:0016020">
    <property type="term" value="C:membrane"/>
    <property type="evidence" value="ECO:0007669"/>
    <property type="project" value="InterPro"/>
</dbReference>
<accession>A0A5N5W1B4</accession>
<evidence type="ECO:0000259" key="11">
    <source>
        <dbReference type="Pfam" id="PF07730"/>
    </source>
</evidence>
<dbReference type="Proteomes" id="UP000327000">
    <property type="component" value="Unassembled WGS sequence"/>
</dbReference>
<dbReference type="GO" id="GO:0005524">
    <property type="term" value="F:ATP binding"/>
    <property type="evidence" value="ECO:0007669"/>
    <property type="project" value="UniProtKB-KW"/>
</dbReference>
<evidence type="ECO:0000256" key="1">
    <source>
        <dbReference type="ARBA" id="ARBA00000085"/>
    </source>
</evidence>
<keyword evidence="10" id="KW-0472">Membrane</keyword>
<name>A0A5N5W1B4_STRMB</name>
<evidence type="ECO:0000256" key="8">
    <source>
        <dbReference type="ARBA" id="ARBA00023012"/>
    </source>
</evidence>
<proteinExistence type="predicted"/>
<sequence length="446" mass="46154">MTRLRPATRDRLADLGCFLLAAAFSVATAEDALDGRRLSETVLFADQLAGGLACAALFLRRRWPVQVAVALVVTGSLSHFAAGPIMVALFTVAAHRPPRVTGWVAAFTALPLPAFLLGRPALDEPGTASAFTYFALVAGAFGWGLYVRSRGRLIAGLRERADRAAEEARRQVREEIAREMHDVLAHRLSLLSVHAGALEFRPDAPAEDVRRASGIIRDAAYQALEDLREIIGVLRLPSGDAPDRPQPTLDDIPRLVEESREAGMRVEVDMRAAAGASAGASADTSAGGPPTAVTGRTAYRIVQEGLTNARKHAPGADVTVTVEGGPDTGLVVEVRNAVPVAVAAGALHGGGLPGGVLRGGGTLGAALPGAGASDGGIPGSGVPGAGQGLTGLAERARLADGRLEHGRVDGEFRLRAWLPWDGRRPSSFPAREAVGGGGGADGVRVA</sequence>
<dbReference type="InterPro" id="IPR011712">
    <property type="entry name" value="Sig_transdc_His_kin_sub3_dim/P"/>
</dbReference>
<dbReference type="EMBL" id="VOKX01000115">
    <property type="protein sequence ID" value="KAB7834529.1"/>
    <property type="molecule type" value="Genomic_DNA"/>
</dbReference>
<feature type="transmembrane region" description="Helical" evidence="10">
    <location>
        <begin position="67"/>
        <end position="93"/>
    </location>
</feature>
<keyword evidence="4" id="KW-0808">Transferase</keyword>
<evidence type="ECO:0000256" key="2">
    <source>
        <dbReference type="ARBA" id="ARBA00012438"/>
    </source>
</evidence>
<keyword evidence="13" id="KW-1185">Reference proteome</keyword>
<protein>
    <recommendedName>
        <fullName evidence="2">histidine kinase</fullName>
        <ecNumber evidence="2">2.7.13.3</ecNumber>
    </recommendedName>
</protein>
<feature type="transmembrane region" description="Helical" evidence="10">
    <location>
        <begin position="100"/>
        <end position="118"/>
    </location>
</feature>
<keyword evidence="3" id="KW-0597">Phosphoprotein</keyword>
<comment type="catalytic activity">
    <reaction evidence="1">
        <text>ATP + protein L-histidine = ADP + protein N-phospho-L-histidine.</text>
        <dbReference type="EC" id="2.7.13.3"/>
    </reaction>
</comment>
<gene>
    <name evidence="12" type="ORF">FRZ00_29780</name>
</gene>
<evidence type="ECO:0000313" key="13">
    <source>
        <dbReference type="Proteomes" id="UP000327000"/>
    </source>
</evidence>
<dbReference type="AlphaFoldDB" id="A0A5N5W1B4"/>
<dbReference type="CDD" id="cd16917">
    <property type="entry name" value="HATPase_UhpB-NarQ-NarX-like"/>
    <property type="match status" value="1"/>
</dbReference>
<evidence type="ECO:0000256" key="4">
    <source>
        <dbReference type="ARBA" id="ARBA00022679"/>
    </source>
</evidence>
<dbReference type="Gene3D" id="1.20.5.1930">
    <property type="match status" value="1"/>
</dbReference>
<evidence type="ECO:0000256" key="10">
    <source>
        <dbReference type="SAM" id="Phobius"/>
    </source>
</evidence>
<feature type="region of interest" description="Disordered" evidence="9">
    <location>
        <begin position="425"/>
        <end position="446"/>
    </location>
</feature>
<dbReference type="Pfam" id="PF07730">
    <property type="entry name" value="HisKA_3"/>
    <property type="match status" value="1"/>
</dbReference>
<dbReference type="GO" id="GO:0000155">
    <property type="term" value="F:phosphorelay sensor kinase activity"/>
    <property type="evidence" value="ECO:0007669"/>
    <property type="project" value="InterPro"/>
</dbReference>
<reference evidence="12 13" key="1">
    <citation type="journal article" date="2019" name="Microb. Cell Fact.">
        <title>Exploring novel herbicidin analogues by transcriptional regulator overexpression and MS/MS molecular networking.</title>
        <authorList>
            <person name="Shi Y."/>
            <person name="Gu R."/>
            <person name="Li Y."/>
            <person name="Wang X."/>
            <person name="Ren W."/>
            <person name="Li X."/>
            <person name="Wang L."/>
            <person name="Xie Y."/>
            <person name="Hong B."/>
        </authorList>
    </citation>
    <scope>NUCLEOTIDE SEQUENCE [LARGE SCALE GENOMIC DNA]</scope>
    <source>
        <strain evidence="12 13">US-43</strain>
    </source>
</reference>
<dbReference type="PANTHER" id="PTHR24421:SF10">
    <property type="entry name" value="NITRATE_NITRITE SENSOR PROTEIN NARQ"/>
    <property type="match status" value="1"/>
</dbReference>
<feature type="transmembrane region" description="Helical" evidence="10">
    <location>
        <begin position="130"/>
        <end position="147"/>
    </location>
</feature>
<evidence type="ECO:0000313" key="12">
    <source>
        <dbReference type="EMBL" id="KAB7834529.1"/>
    </source>
</evidence>
<feature type="compositionally biased region" description="Gly residues" evidence="9">
    <location>
        <begin position="434"/>
        <end position="446"/>
    </location>
</feature>
<dbReference type="OrthoDB" id="227596at2"/>
<dbReference type="InterPro" id="IPR050482">
    <property type="entry name" value="Sensor_HK_TwoCompSys"/>
</dbReference>
<feature type="domain" description="Signal transduction histidine kinase subgroup 3 dimerisation and phosphoacceptor" evidence="11">
    <location>
        <begin position="173"/>
        <end position="238"/>
    </location>
</feature>
<keyword evidence="7" id="KW-0067">ATP-binding</keyword>
<evidence type="ECO:0000256" key="6">
    <source>
        <dbReference type="ARBA" id="ARBA00022777"/>
    </source>
</evidence>
<keyword evidence="10" id="KW-1133">Transmembrane helix</keyword>